<feature type="compositionally biased region" description="Low complexity" evidence="1">
    <location>
        <begin position="137"/>
        <end position="153"/>
    </location>
</feature>
<feature type="region of interest" description="Disordered" evidence="1">
    <location>
        <begin position="617"/>
        <end position="636"/>
    </location>
</feature>
<feature type="region of interest" description="Disordered" evidence="1">
    <location>
        <begin position="251"/>
        <end position="278"/>
    </location>
</feature>
<feature type="region of interest" description="Disordered" evidence="1">
    <location>
        <begin position="29"/>
        <end position="76"/>
    </location>
</feature>
<feature type="compositionally biased region" description="Polar residues" evidence="1">
    <location>
        <begin position="823"/>
        <end position="834"/>
    </location>
</feature>
<dbReference type="GeneID" id="107227536"/>
<feature type="region of interest" description="Disordered" evidence="1">
    <location>
        <begin position="136"/>
        <end position="177"/>
    </location>
</feature>
<feature type="region of interest" description="Disordered" evidence="1">
    <location>
        <begin position="916"/>
        <end position="960"/>
    </location>
</feature>
<feature type="compositionally biased region" description="Basic and acidic residues" evidence="1">
    <location>
        <begin position="870"/>
        <end position="894"/>
    </location>
</feature>
<feature type="compositionally biased region" description="Polar residues" evidence="1">
    <location>
        <begin position="656"/>
        <end position="666"/>
    </location>
</feature>
<feature type="compositionally biased region" description="Basic and acidic residues" evidence="1">
    <location>
        <begin position="733"/>
        <end position="751"/>
    </location>
</feature>
<organism evidence="3">
    <name type="scientific">Neodiprion lecontei</name>
    <name type="common">Redheaded pine sawfly</name>
    <dbReference type="NCBI Taxonomy" id="441921"/>
    <lineage>
        <taxon>Eukaryota</taxon>
        <taxon>Metazoa</taxon>
        <taxon>Ecdysozoa</taxon>
        <taxon>Arthropoda</taxon>
        <taxon>Hexapoda</taxon>
        <taxon>Insecta</taxon>
        <taxon>Pterygota</taxon>
        <taxon>Neoptera</taxon>
        <taxon>Endopterygota</taxon>
        <taxon>Hymenoptera</taxon>
        <taxon>Tenthredinoidea</taxon>
        <taxon>Diprionidae</taxon>
        <taxon>Diprioninae</taxon>
        <taxon>Neodiprion</taxon>
    </lineage>
</organism>
<feature type="region of interest" description="Disordered" evidence="1">
    <location>
        <begin position="1040"/>
        <end position="1074"/>
    </location>
</feature>
<feature type="compositionally biased region" description="Polar residues" evidence="1">
    <location>
        <begin position="154"/>
        <end position="166"/>
    </location>
</feature>
<dbReference type="Proteomes" id="UP000829291">
    <property type="component" value="Chromosome 1"/>
</dbReference>
<proteinExistence type="predicted"/>
<feature type="compositionally biased region" description="Polar residues" evidence="1">
    <location>
        <begin position="253"/>
        <end position="275"/>
    </location>
</feature>
<reference evidence="3" key="1">
    <citation type="submission" date="2025-08" db="UniProtKB">
        <authorList>
            <consortium name="RefSeq"/>
        </authorList>
    </citation>
    <scope>IDENTIFICATION</scope>
    <source>
        <tissue evidence="3">Thorax and Abdomen</tissue>
    </source>
</reference>
<feature type="compositionally biased region" description="Low complexity" evidence="1">
    <location>
        <begin position="617"/>
        <end position="627"/>
    </location>
</feature>
<sequence length="1492" mass="164853">MQWRRQRRISHVIGSSNHALLIARYQDAPPGEEDEEDDIHNGYQTENRNGSARGERNMQGGYSSYKRTRPYNNTTNTYGYGYGSLYNGQSKSAQSKNDDDPTKPKIVFNEEEYMRITTPRQDVLFKKGYLSRKKPLASTASTSATSATTTPSTNDSQSAAHSTADGSETAEDQQLLDGSNGGNFAIVPEAAAQFAYGGFYDQVTGYYYEYPVMLVGPPVPGNPTPNVLAAMSCGPVPLRPVEWFNPQYMPESLQEQHPPSHSTDSQAGSCGSSVSMDEVGGAAAPASVELVSTCENRDEEVAQEVQDSEVLVVDETTTECVPPAQVIPQIVPHMHIPPQHYVYPGHFMFGPPMVNMNGVTIQNGAIVPSEALWAKRRKKKKRRKQRRPLAVGNTEDEEEEYSSEWESGSNWSQPAWSTSTVTAAPNDFVISKPLNPEVQEFQFRTALPVVSDAPDVKTPNLENAESPSLPHPAETGVDKCEVTTTENEDRRISVDNINLTNLDDGISGCQTLSEITVQNGRVKDTENIRETVLNIIEKETNSSDCKGTSLTEKIGEVVKGDHKTASVASEEDVKNLQSSLSNETTILKNQKPFGENRPAAENGVKIKASNRVEHENNINNLSNIESEPVVSNSPTVESVAESLTSYTDSCKDTERNGISNNANLSIEENDKKSDISQQKTLNETTRTNGQNIKSVTLDSNQSKSSLVSNGKKVESELTNKKNGNKNVKKGKTKAMDARKPARNKRESRNTQRNDSASTAVSRELLQDRERSVSPDTRQALDLENSASQLPARKPSSRPTSPEINQTTTPINAETHRLPESYESLVTRSSPHSVTPSPPLTGAPVAPPRRKYSAKGLKFVREPTPGPDLDTDVKSDNEEGSKGDDNLRLQDDKVESISVDQVVPIAEVPSNTISQIDIKDESVDVPAQRSSTKNDHTNENNNKNPVSRIDSHSKTQKAHDMHQKVDFPLDTDFEPKVILNRPGTSVEGNVIGTSSIGVDSLGDADAGIQEVNAASKRSDHPITDAVAAWLERTKSPEIFRVPMPISDSDDSDLSETEIYDGDPNKQPSKNLQGNPMPALSVSNGSIDNCRRTRSNVVTSDTITKTDTFDTSKSIKRRREKDINNIEHISPTSEAKTSIEETSRSVRVCDFIIKGSAAGMRVAEKSRVDLNRLNTEKKRLKDNTKTSYIENIEMKIKNNTRFNDDITEDGIEVLENFKTYERGEIMVLDGKLLTGTVHEATCSEKSNLQDPTIIEEVRESNNNKRETAKNHARSIDLNKSININRNSEHEMSPEETLNSLGSIEEPDVLECWETEIMEPVVTLKNNSQMKLQINGKVHEGEATEDENYDNHSDSTNREHVKKYYRLAREYTLSIEDELSERALKQMNSNNISSNSNSPKRTTPNTPERMIECLCSEEIPIIVPLPKSTLTKANKVVKDGMQNETVDEAFEVYESCYTGKTRLAGVSQLNVEGSKIPFQNQEGPIPCKAVCCNIQ</sequence>
<dbReference type="InParanoid" id="A0A6J0CCN8"/>
<feature type="compositionally biased region" description="Acidic residues" evidence="1">
    <location>
        <begin position="1046"/>
        <end position="1059"/>
    </location>
</feature>
<feature type="region of interest" description="Disordered" evidence="1">
    <location>
        <begin position="643"/>
        <end position="894"/>
    </location>
</feature>
<evidence type="ECO:0000313" key="3">
    <source>
        <dbReference type="RefSeq" id="XP_015524200.1"/>
    </source>
</evidence>
<feature type="region of interest" description="Disordered" evidence="1">
    <location>
        <begin position="454"/>
        <end position="476"/>
    </location>
</feature>
<feature type="compositionally biased region" description="Basic and acidic residues" evidence="1">
    <location>
        <begin position="948"/>
        <end position="960"/>
    </location>
</feature>
<evidence type="ECO:0000256" key="1">
    <source>
        <dbReference type="SAM" id="MobiDB-lite"/>
    </source>
</evidence>
<dbReference type="RefSeq" id="XP_015524200.1">
    <property type="nucleotide sequence ID" value="XM_015668714.2"/>
</dbReference>
<feature type="region of interest" description="Disordered" evidence="1">
    <location>
        <begin position="377"/>
        <end position="417"/>
    </location>
</feature>
<feature type="compositionally biased region" description="Polar residues" evidence="1">
    <location>
        <begin position="796"/>
        <end position="811"/>
    </location>
</feature>
<protein>
    <submittedName>
        <fullName evidence="3">Uncharacterized protein LOC107227536 isoform X1</fullName>
    </submittedName>
</protein>
<dbReference type="OrthoDB" id="8197936at2759"/>
<feature type="region of interest" description="Disordered" evidence="1">
    <location>
        <begin position="1384"/>
        <end position="1403"/>
    </location>
</feature>
<feature type="compositionally biased region" description="Basic residues" evidence="1">
    <location>
        <begin position="722"/>
        <end position="732"/>
    </location>
</feature>
<evidence type="ECO:0000313" key="2">
    <source>
        <dbReference type="Proteomes" id="UP000829291"/>
    </source>
</evidence>
<name>A0A6J0CCN8_NEOLC</name>
<accession>A0A6J0CCN8</accession>
<feature type="compositionally biased region" description="Basic residues" evidence="1">
    <location>
        <begin position="377"/>
        <end position="387"/>
    </location>
</feature>
<feature type="compositionally biased region" description="Low complexity" evidence="1">
    <location>
        <begin position="1385"/>
        <end position="1395"/>
    </location>
</feature>
<feature type="compositionally biased region" description="Polar residues" evidence="1">
    <location>
        <begin position="675"/>
        <end position="708"/>
    </location>
</feature>
<gene>
    <name evidence="3" type="primary">LOC107227536</name>
</gene>
<feature type="compositionally biased region" description="Pro residues" evidence="1">
    <location>
        <begin position="835"/>
        <end position="846"/>
    </location>
</feature>
<keyword evidence="2" id="KW-1185">Reference proteome</keyword>
<feature type="compositionally biased region" description="Acidic residues" evidence="1">
    <location>
        <begin position="394"/>
        <end position="403"/>
    </location>
</feature>
<dbReference type="KEGG" id="nlo:107227536"/>